<dbReference type="HOGENOM" id="CLU_044393_2_0_1"/>
<organism evidence="2 3">
    <name type="scientific">Drosophila simulans</name>
    <name type="common">Fruit fly</name>
    <dbReference type="NCBI Taxonomy" id="7240"/>
    <lineage>
        <taxon>Eukaryota</taxon>
        <taxon>Metazoa</taxon>
        <taxon>Ecdysozoa</taxon>
        <taxon>Arthropoda</taxon>
        <taxon>Hexapoda</taxon>
        <taxon>Insecta</taxon>
        <taxon>Pterygota</taxon>
        <taxon>Neoptera</taxon>
        <taxon>Endopterygota</taxon>
        <taxon>Diptera</taxon>
        <taxon>Brachycera</taxon>
        <taxon>Muscomorpha</taxon>
        <taxon>Ephydroidea</taxon>
        <taxon>Drosophilidae</taxon>
        <taxon>Drosophila</taxon>
        <taxon>Sophophora</taxon>
    </lineage>
</organism>
<dbReference type="PhylomeDB" id="B4Q589"/>
<feature type="signal peptide" evidence="1">
    <location>
        <begin position="1"/>
        <end position="22"/>
    </location>
</feature>
<reference evidence="2 3" key="1">
    <citation type="journal article" date="2007" name="Nature">
        <title>Evolution of genes and genomes on the Drosophila phylogeny.</title>
        <authorList>
            <consortium name="Drosophila 12 Genomes Consortium"/>
            <person name="Clark A.G."/>
            <person name="Eisen M.B."/>
            <person name="Smith D.R."/>
            <person name="Bergman C.M."/>
            <person name="Oliver B."/>
            <person name="Markow T.A."/>
            <person name="Kaufman T.C."/>
            <person name="Kellis M."/>
            <person name="Gelbart W."/>
            <person name="Iyer V.N."/>
            <person name="Pollard D.A."/>
            <person name="Sackton T.B."/>
            <person name="Larracuente A.M."/>
            <person name="Singh N.D."/>
            <person name="Abad J.P."/>
            <person name="Abt D.N."/>
            <person name="Adryan B."/>
            <person name="Aguade M."/>
            <person name="Akashi H."/>
            <person name="Anderson W.W."/>
            <person name="Aquadro C.F."/>
            <person name="Ardell D.H."/>
            <person name="Arguello R."/>
            <person name="Artieri C.G."/>
            <person name="Barbash D.A."/>
            <person name="Barker D."/>
            <person name="Barsanti P."/>
            <person name="Batterham P."/>
            <person name="Batzoglou S."/>
            <person name="Begun D."/>
            <person name="Bhutkar A."/>
            <person name="Blanco E."/>
            <person name="Bosak S.A."/>
            <person name="Bradley R.K."/>
            <person name="Brand A.D."/>
            <person name="Brent M.R."/>
            <person name="Brooks A.N."/>
            <person name="Brown R.H."/>
            <person name="Butlin R.K."/>
            <person name="Caggese C."/>
            <person name="Calvi B.R."/>
            <person name="Bernardo de Carvalho A."/>
            <person name="Caspi A."/>
            <person name="Castrezana S."/>
            <person name="Celniker S.E."/>
            <person name="Chang J.L."/>
            <person name="Chapple C."/>
            <person name="Chatterji S."/>
            <person name="Chinwalla A."/>
            <person name="Civetta A."/>
            <person name="Clifton S.W."/>
            <person name="Comeron J.M."/>
            <person name="Costello J.C."/>
            <person name="Coyne J.A."/>
            <person name="Daub J."/>
            <person name="David R.G."/>
            <person name="Delcher A.L."/>
            <person name="Delehaunty K."/>
            <person name="Do C.B."/>
            <person name="Ebling H."/>
            <person name="Edwards K."/>
            <person name="Eickbush T."/>
            <person name="Evans J.D."/>
            <person name="Filipski A."/>
            <person name="Findeiss S."/>
            <person name="Freyhult E."/>
            <person name="Fulton L."/>
            <person name="Fulton R."/>
            <person name="Garcia A.C."/>
            <person name="Gardiner A."/>
            <person name="Garfield D.A."/>
            <person name="Garvin B.E."/>
            <person name="Gibson G."/>
            <person name="Gilbert D."/>
            <person name="Gnerre S."/>
            <person name="Godfrey J."/>
            <person name="Good R."/>
            <person name="Gotea V."/>
            <person name="Gravely B."/>
            <person name="Greenberg A.J."/>
            <person name="Griffiths-Jones S."/>
            <person name="Gross S."/>
            <person name="Guigo R."/>
            <person name="Gustafson E.A."/>
            <person name="Haerty W."/>
            <person name="Hahn M.W."/>
            <person name="Halligan D.L."/>
            <person name="Halpern A.L."/>
            <person name="Halter G.M."/>
            <person name="Han M.V."/>
            <person name="Heger A."/>
            <person name="Hillier L."/>
            <person name="Hinrichs A.S."/>
            <person name="Holmes I."/>
            <person name="Hoskins R.A."/>
            <person name="Hubisz M.J."/>
            <person name="Hultmark D."/>
            <person name="Huntley M.A."/>
            <person name="Jaffe D.B."/>
            <person name="Jagadeeshan S."/>
            <person name="Jeck W.R."/>
            <person name="Johnson J."/>
            <person name="Jones C.D."/>
            <person name="Jordan W.C."/>
            <person name="Karpen G.H."/>
            <person name="Kataoka E."/>
            <person name="Keightley P.D."/>
            <person name="Kheradpour P."/>
            <person name="Kirkness E.F."/>
            <person name="Koerich L.B."/>
            <person name="Kristiansen K."/>
            <person name="Kudrna D."/>
            <person name="Kulathinal R.J."/>
            <person name="Kumar S."/>
            <person name="Kwok R."/>
            <person name="Lander E."/>
            <person name="Langley C.H."/>
            <person name="Lapoint R."/>
            <person name="Lazzaro B.P."/>
            <person name="Lee S.J."/>
            <person name="Levesque L."/>
            <person name="Li R."/>
            <person name="Lin C.F."/>
            <person name="Lin M.F."/>
            <person name="Lindblad-Toh K."/>
            <person name="Llopart A."/>
            <person name="Long M."/>
            <person name="Low L."/>
            <person name="Lozovsky E."/>
            <person name="Lu J."/>
            <person name="Luo M."/>
            <person name="Machado C.A."/>
            <person name="Makalowski W."/>
            <person name="Marzo M."/>
            <person name="Matsuda M."/>
            <person name="Matzkin L."/>
            <person name="McAllister B."/>
            <person name="McBride C.S."/>
            <person name="McKernan B."/>
            <person name="McKernan K."/>
            <person name="Mendez-Lago M."/>
            <person name="Minx P."/>
            <person name="Mollenhauer M.U."/>
            <person name="Montooth K."/>
            <person name="Mount S.M."/>
            <person name="Mu X."/>
            <person name="Myers E."/>
            <person name="Negre B."/>
            <person name="Newfeld S."/>
            <person name="Nielsen R."/>
            <person name="Noor M.A."/>
            <person name="O'Grady P."/>
            <person name="Pachter L."/>
            <person name="Papaceit M."/>
            <person name="Parisi M.J."/>
            <person name="Parisi M."/>
            <person name="Parts L."/>
            <person name="Pedersen J.S."/>
            <person name="Pesole G."/>
            <person name="Phillippy A.M."/>
            <person name="Ponting C.P."/>
            <person name="Pop M."/>
            <person name="Porcelli D."/>
            <person name="Powell J.R."/>
            <person name="Prohaska S."/>
            <person name="Pruitt K."/>
            <person name="Puig M."/>
            <person name="Quesneville H."/>
            <person name="Ram K.R."/>
            <person name="Rand D."/>
            <person name="Rasmussen M.D."/>
            <person name="Reed L.K."/>
            <person name="Reenan R."/>
            <person name="Reily A."/>
            <person name="Remington K.A."/>
            <person name="Rieger T.T."/>
            <person name="Ritchie M.G."/>
            <person name="Robin C."/>
            <person name="Rogers Y.H."/>
            <person name="Rohde C."/>
            <person name="Rozas J."/>
            <person name="Rubenfield M.J."/>
            <person name="Ruiz A."/>
            <person name="Russo S."/>
            <person name="Salzberg S.L."/>
            <person name="Sanchez-Gracia A."/>
            <person name="Saranga D.J."/>
            <person name="Sato H."/>
            <person name="Schaeffer S.W."/>
            <person name="Schatz M.C."/>
            <person name="Schlenke T."/>
            <person name="Schwartz R."/>
            <person name="Segarra C."/>
            <person name="Singh R.S."/>
            <person name="Sirot L."/>
            <person name="Sirota M."/>
            <person name="Sisneros N.B."/>
            <person name="Smith C.D."/>
            <person name="Smith T.F."/>
            <person name="Spieth J."/>
            <person name="Stage D.E."/>
            <person name="Stark A."/>
            <person name="Stephan W."/>
            <person name="Strausberg R.L."/>
            <person name="Strempel S."/>
            <person name="Sturgill D."/>
            <person name="Sutton G."/>
            <person name="Sutton G.G."/>
            <person name="Tao W."/>
            <person name="Teichmann S."/>
            <person name="Tobari Y.N."/>
            <person name="Tomimura Y."/>
            <person name="Tsolas J.M."/>
            <person name="Valente V.L."/>
            <person name="Venter E."/>
            <person name="Venter J.C."/>
            <person name="Vicario S."/>
            <person name="Vieira F.G."/>
            <person name="Vilella A.J."/>
            <person name="Villasante A."/>
            <person name="Walenz B."/>
            <person name="Wang J."/>
            <person name="Wasserman M."/>
            <person name="Watts T."/>
            <person name="Wilson D."/>
            <person name="Wilson R.K."/>
            <person name="Wing R.A."/>
            <person name="Wolfner M.F."/>
            <person name="Wong A."/>
            <person name="Wong G.K."/>
            <person name="Wu C.I."/>
            <person name="Wu G."/>
            <person name="Yamamoto D."/>
            <person name="Yang H.P."/>
            <person name="Yang S.P."/>
            <person name="Yorke J.A."/>
            <person name="Yoshida K."/>
            <person name="Zdobnov E."/>
            <person name="Zhang P."/>
            <person name="Zhang Y."/>
            <person name="Zimin A.V."/>
            <person name="Baldwin J."/>
            <person name="Abdouelleil A."/>
            <person name="Abdulkadir J."/>
            <person name="Abebe A."/>
            <person name="Abera B."/>
            <person name="Abreu J."/>
            <person name="Acer S.C."/>
            <person name="Aftuck L."/>
            <person name="Alexander A."/>
            <person name="An P."/>
            <person name="Anderson E."/>
            <person name="Anderson S."/>
            <person name="Arachi H."/>
            <person name="Azer M."/>
            <person name="Bachantsang P."/>
            <person name="Barry A."/>
            <person name="Bayul T."/>
            <person name="Berlin A."/>
            <person name="Bessette D."/>
            <person name="Bloom T."/>
            <person name="Blye J."/>
            <person name="Boguslavskiy L."/>
            <person name="Bonnet C."/>
            <person name="Boukhgalter B."/>
            <person name="Bourzgui I."/>
            <person name="Brown A."/>
            <person name="Cahill P."/>
            <person name="Channer S."/>
            <person name="Cheshatsang Y."/>
            <person name="Chuda L."/>
            <person name="Citroen M."/>
            <person name="Collymore A."/>
            <person name="Cooke P."/>
            <person name="Costello M."/>
            <person name="D'Aco K."/>
            <person name="Daza R."/>
            <person name="De Haan G."/>
            <person name="DeGray S."/>
            <person name="DeMaso C."/>
            <person name="Dhargay N."/>
            <person name="Dooley K."/>
            <person name="Dooley E."/>
            <person name="Doricent M."/>
            <person name="Dorje P."/>
            <person name="Dorjee K."/>
            <person name="Dupes A."/>
            <person name="Elong R."/>
            <person name="Falk J."/>
            <person name="Farina A."/>
            <person name="Faro S."/>
            <person name="Ferguson D."/>
            <person name="Fisher S."/>
            <person name="Foley C.D."/>
            <person name="Franke A."/>
            <person name="Friedrich D."/>
            <person name="Gadbois L."/>
            <person name="Gearin G."/>
            <person name="Gearin C.R."/>
            <person name="Giannoukos G."/>
            <person name="Goode T."/>
            <person name="Graham J."/>
            <person name="Grandbois E."/>
            <person name="Grewal S."/>
            <person name="Gyaltsen K."/>
            <person name="Hafez N."/>
            <person name="Hagos B."/>
            <person name="Hall J."/>
            <person name="Henson C."/>
            <person name="Hollinger A."/>
            <person name="Honan T."/>
            <person name="Huard M.D."/>
            <person name="Hughes L."/>
            <person name="Hurhula B."/>
            <person name="Husby M.E."/>
            <person name="Kamat A."/>
            <person name="Kanga B."/>
            <person name="Kashin S."/>
            <person name="Khazanovich D."/>
            <person name="Kisner P."/>
            <person name="Lance K."/>
            <person name="Lara M."/>
            <person name="Lee W."/>
            <person name="Lennon N."/>
            <person name="Letendre F."/>
            <person name="LeVine R."/>
            <person name="Lipovsky A."/>
            <person name="Liu X."/>
            <person name="Liu J."/>
            <person name="Liu S."/>
            <person name="Lokyitsang T."/>
            <person name="Lokyitsang Y."/>
            <person name="Lubonja R."/>
            <person name="Lui A."/>
            <person name="MacDonald P."/>
            <person name="Magnisalis V."/>
            <person name="Maru K."/>
            <person name="Matthews C."/>
            <person name="McCusker W."/>
            <person name="McDonough S."/>
            <person name="Mehta T."/>
            <person name="Meldrim J."/>
            <person name="Meneus L."/>
            <person name="Mihai O."/>
            <person name="Mihalev A."/>
            <person name="Mihova T."/>
            <person name="Mittelman R."/>
            <person name="Mlenga V."/>
            <person name="Montmayeur A."/>
            <person name="Mulrain L."/>
            <person name="Navidi A."/>
            <person name="Naylor J."/>
            <person name="Negash T."/>
            <person name="Nguyen T."/>
            <person name="Nguyen N."/>
            <person name="Nicol R."/>
            <person name="Norbu C."/>
            <person name="Norbu N."/>
            <person name="Novod N."/>
            <person name="O'Neill B."/>
            <person name="Osman S."/>
            <person name="Markiewicz E."/>
            <person name="Oyono O.L."/>
            <person name="Patti C."/>
            <person name="Phunkhang P."/>
            <person name="Pierre F."/>
            <person name="Priest M."/>
            <person name="Raghuraman S."/>
            <person name="Rege F."/>
            <person name="Reyes R."/>
            <person name="Rise C."/>
            <person name="Rogov P."/>
            <person name="Ross K."/>
            <person name="Ryan E."/>
            <person name="Settipalli S."/>
            <person name="Shea T."/>
            <person name="Sherpa N."/>
            <person name="Shi L."/>
            <person name="Shih D."/>
            <person name="Sparrow T."/>
            <person name="Spaulding J."/>
            <person name="Stalker J."/>
            <person name="Stange-Thomann N."/>
            <person name="Stavropoulos S."/>
            <person name="Stone C."/>
            <person name="Strader C."/>
            <person name="Tesfaye S."/>
            <person name="Thomson T."/>
            <person name="Thoulutsang Y."/>
            <person name="Thoulutsang D."/>
            <person name="Topham K."/>
            <person name="Topping I."/>
            <person name="Tsamla T."/>
            <person name="Vassiliev H."/>
            <person name="Vo A."/>
            <person name="Wangchuk T."/>
            <person name="Wangdi T."/>
            <person name="Weiand M."/>
            <person name="Wilkinson J."/>
            <person name="Wilson A."/>
            <person name="Yadav S."/>
            <person name="Young G."/>
            <person name="Yu Q."/>
            <person name="Zembek L."/>
            <person name="Zhong D."/>
            <person name="Zimmer A."/>
            <person name="Zwirko Z."/>
            <person name="Jaffe D.B."/>
            <person name="Alvarez P."/>
            <person name="Brockman W."/>
            <person name="Butler J."/>
            <person name="Chin C."/>
            <person name="Gnerre S."/>
            <person name="Grabherr M."/>
            <person name="Kleber M."/>
            <person name="Mauceli E."/>
            <person name="MacCallum I."/>
        </authorList>
    </citation>
    <scope>NUCLEOTIDE SEQUENCE [LARGE SCALE GENOMIC DNA]</scope>
    <source>
        <strain evidence="3">white501</strain>
    </source>
</reference>
<dbReference type="PROSITE" id="PS51257">
    <property type="entry name" value="PROKAR_LIPOPROTEIN"/>
    <property type="match status" value="1"/>
</dbReference>
<accession>B4Q589</accession>
<evidence type="ECO:0000313" key="3">
    <source>
        <dbReference type="Proteomes" id="UP000000304"/>
    </source>
</evidence>
<dbReference type="Bgee" id="FBgn0193441">
    <property type="expression patterns" value="Expressed in adult organism and 2 other cell types or tissues"/>
</dbReference>
<dbReference type="Proteomes" id="UP000000304">
    <property type="component" value="Chromosome 2L"/>
</dbReference>
<protein>
    <submittedName>
        <fullName evidence="2">GD22028</fullName>
    </submittedName>
</protein>
<dbReference type="GO" id="GO:0035220">
    <property type="term" value="P:wing disc development"/>
    <property type="evidence" value="ECO:0007669"/>
    <property type="project" value="EnsemblMetazoa"/>
</dbReference>
<keyword evidence="3" id="KW-1185">Reference proteome</keyword>
<feature type="chain" id="PRO_5002823256" evidence="1">
    <location>
        <begin position="23"/>
        <end position="237"/>
    </location>
</feature>
<name>B4Q589_DROSI</name>
<gene>
    <name evidence="2" type="primary">Dsim\GD22028</name>
    <name evidence="2" type="ORF">Dsim_GD22028</name>
</gene>
<keyword evidence="1" id="KW-0732">Signal</keyword>
<dbReference type="STRING" id="7240.B4Q589"/>
<dbReference type="AlphaFoldDB" id="B4Q589"/>
<sequence length="237" mass="25058">MKVFICLAALLVASACASKTEGEKVPLEKKLDKRGLLDLGYGYGHAGLDTGYLGHGSISGHGSYGHGYGLTGHSAPAAIAVGHSGPAIAVGHTAPAVAVHHAPAPYVISKQADVHKTITITKGIPVPVHVDRPYPVVHEKRVPVEVPVHVPVDRPVPVEVPRPYPVPLAKPYPVYVEKAVNVQVPVHVDRPYPVYVKVPVVSHSVVKHAPTVAVSSYPVSAIGHDATVYSDHHGYHK</sequence>
<proteinExistence type="predicted"/>
<evidence type="ECO:0000313" key="2">
    <source>
        <dbReference type="EMBL" id="EDX04995.1"/>
    </source>
</evidence>
<evidence type="ECO:0000256" key="1">
    <source>
        <dbReference type="SAM" id="SignalP"/>
    </source>
</evidence>
<dbReference type="EMBL" id="CM000361">
    <property type="protein sequence ID" value="EDX04995.1"/>
    <property type="molecule type" value="Genomic_DNA"/>
</dbReference>
<dbReference type="OMA" id="VYSDHHG"/>